<keyword evidence="1" id="KW-0812">Transmembrane</keyword>
<keyword evidence="1" id="KW-0472">Membrane</keyword>
<comment type="caution">
    <text evidence="2">The sequence shown here is derived from an EMBL/GenBank/DDBJ whole genome shotgun (WGS) entry which is preliminary data.</text>
</comment>
<protein>
    <submittedName>
        <fullName evidence="2">Uncharacterized protein</fullName>
    </submittedName>
</protein>
<sequence length="139" mass="15912">MSEHTLFAIALFIFIFCVECIFVADYRSCMKKQQFKQPAVENPNQSRSSKVMLSTAEMHSLTKSTVDRECFVEVNNHQTMPFKQQANDIYGGFETSLFLDKKGKPLTGAAVAARRQRLEKLQKLEQLLLLKKDMIDTTV</sequence>
<organism evidence="2 3">
    <name type="scientific">Scytonema hofmannii FACHB-248</name>
    <dbReference type="NCBI Taxonomy" id="1842502"/>
    <lineage>
        <taxon>Bacteria</taxon>
        <taxon>Bacillati</taxon>
        <taxon>Cyanobacteriota</taxon>
        <taxon>Cyanophyceae</taxon>
        <taxon>Nostocales</taxon>
        <taxon>Scytonemataceae</taxon>
        <taxon>Scytonema</taxon>
    </lineage>
</organism>
<keyword evidence="3" id="KW-1185">Reference proteome</keyword>
<dbReference type="Proteomes" id="UP000660380">
    <property type="component" value="Unassembled WGS sequence"/>
</dbReference>
<evidence type="ECO:0000313" key="3">
    <source>
        <dbReference type="Proteomes" id="UP000660380"/>
    </source>
</evidence>
<feature type="transmembrane region" description="Helical" evidence="1">
    <location>
        <begin position="6"/>
        <end position="26"/>
    </location>
</feature>
<dbReference type="RefSeq" id="WP_029630381.1">
    <property type="nucleotide sequence ID" value="NZ_JACJTA010000118.1"/>
</dbReference>
<name>A0ABR8H0D2_9CYAN</name>
<gene>
    <name evidence="2" type="ORF">H6G81_31725</name>
</gene>
<dbReference type="EMBL" id="JACJTA010000118">
    <property type="protein sequence ID" value="MBD2608969.1"/>
    <property type="molecule type" value="Genomic_DNA"/>
</dbReference>
<evidence type="ECO:0000313" key="2">
    <source>
        <dbReference type="EMBL" id="MBD2608969.1"/>
    </source>
</evidence>
<accession>A0ABR8H0D2</accession>
<evidence type="ECO:0000256" key="1">
    <source>
        <dbReference type="SAM" id="Phobius"/>
    </source>
</evidence>
<proteinExistence type="predicted"/>
<reference evidence="2 3" key="1">
    <citation type="journal article" date="2020" name="ISME J.">
        <title>Comparative genomics reveals insights into cyanobacterial evolution and habitat adaptation.</title>
        <authorList>
            <person name="Chen M.Y."/>
            <person name="Teng W.K."/>
            <person name="Zhao L."/>
            <person name="Hu C.X."/>
            <person name="Zhou Y.K."/>
            <person name="Han B.P."/>
            <person name="Song L.R."/>
            <person name="Shu W.S."/>
        </authorList>
    </citation>
    <scope>NUCLEOTIDE SEQUENCE [LARGE SCALE GENOMIC DNA]</scope>
    <source>
        <strain evidence="2 3">FACHB-248</strain>
    </source>
</reference>
<keyword evidence="1" id="KW-1133">Transmembrane helix</keyword>